<dbReference type="Proteomes" id="UP000007305">
    <property type="component" value="Chromosome 9"/>
</dbReference>
<dbReference type="InterPro" id="IPR023214">
    <property type="entry name" value="HAD_sf"/>
</dbReference>
<evidence type="ECO:0008006" key="3">
    <source>
        <dbReference type="Google" id="ProtNLM"/>
    </source>
</evidence>
<dbReference type="PANTHER" id="PTHR46649:SF7">
    <property type="entry name" value="HALOACID DEHALOGENASE-LIKE HYDROLASE (HAD) SUPERFAMILY PROTEIN"/>
    <property type="match status" value="1"/>
</dbReference>
<keyword evidence="2" id="KW-1185">Reference proteome</keyword>
<dbReference type="Gramene" id="Zm00001eb394500_T001">
    <property type="protein sequence ID" value="Zm00001eb394500_P001"/>
    <property type="gene ID" value="Zm00001eb394500"/>
</dbReference>
<dbReference type="SUPFAM" id="SSF56784">
    <property type="entry name" value="HAD-like"/>
    <property type="match status" value="1"/>
</dbReference>
<sequence length="243" mass="25340">MTEKASKLCDPDAENVFKALRKAGVKTAVVSNFDTRLRPLLQALKCDHWFDAVAVSAEVFTVHGSTKGKGADLSKSTKVSKTGAKSEAVVAARKAKKPLAANSTADAGAKLTKSGKKALVLADAKAKANATVVSKEESATEVEVEEDVVLTKQAEESTGDLISEFRDLPSRLQETLMPNLERLSQHSKAYLSAMNAGIANGVRPILGDGGRLRDISGGAASVAALPAHRAGAAHGPIPTCRGL</sequence>
<dbReference type="InterPro" id="IPR036412">
    <property type="entry name" value="HAD-like_sf"/>
</dbReference>
<dbReference type="InParanoid" id="A0A804R6X8"/>
<dbReference type="Gene3D" id="3.40.50.1000">
    <property type="entry name" value="HAD superfamily/HAD-like"/>
    <property type="match status" value="1"/>
</dbReference>
<dbReference type="AlphaFoldDB" id="A0A804R6X8"/>
<reference evidence="2" key="1">
    <citation type="journal article" date="2009" name="Science">
        <title>The B73 maize genome: complexity, diversity, and dynamics.</title>
        <authorList>
            <person name="Schnable P.S."/>
            <person name="Ware D."/>
            <person name="Fulton R.S."/>
            <person name="Stein J.C."/>
            <person name="Wei F."/>
            <person name="Pasternak S."/>
            <person name="Liang C."/>
            <person name="Zhang J."/>
            <person name="Fulton L."/>
            <person name="Graves T.A."/>
            <person name="Minx P."/>
            <person name="Reily A.D."/>
            <person name="Courtney L."/>
            <person name="Kruchowski S.S."/>
            <person name="Tomlinson C."/>
            <person name="Strong C."/>
            <person name="Delehaunty K."/>
            <person name="Fronick C."/>
            <person name="Courtney B."/>
            <person name="Rock S.M."/>
            <person name="Belter E."/>
            <person name="Du F."/>
            <person name="Kim K."/>
            <person name="Abbott R.M."/>
            <person name="Cotton M."/>
            <person name="Levy A."/>
            <person name="Marchetto P."/>
            <person name="Ochoa K."/>
            <person name="Jackson S.M."/>
            <person name="Gillam B."/>
            <person name="Chen W."/>
            <person name="Yan L."/>
            <person name="Higginbotham J."/>
            <person name="Cardenas M."/>
            <person name="Waligorski J."/>
            <person name="Applebaum E."/>
            <person name="Phelps L."/>
            <person name="Falcone J."/>
            <person name="Kanchi K."/>
            <person name="Thane T."/>
            <person name="Scimone A."/>
            <person name="Thane N."/>
            <person name="Henke J."/>
            <person name="Wang T."/>
            <person name="Ruppert J."/>
            <person name="Shah N."/>
            <person name="Rotter K."/>
            <person name="Hodges J."/>
            <person name="Ingenthron E."/>
            <person name="Cordes M."/>
            <person name="Kohlberg S."/>
            <person name="Sgro J."/>
            <person name="Delgado B."/>
            <person name="Mead K."/>
            <person name="Chinwalla A."/>
            <person name="Leonard S."/>
            <person name="Crouse K."/>
            <person name="Collura K."/>
            <person name="Kudrna D."/>
            <person name="Currie J."/>
            <person name="He R."/>
            <person name="Angelova A."/>
            <person name="Rajasekar S."/>
            <person name="Mueller T."/>
            <person name="Lomeli R."/>
            <person name="Scara G."/>
            <person name="Ko A."/>
            <person name="Delaney K."/>
            <person name="Wissotski M."/>
            <person name="Lopez G."/>
            <person name="Campos D."/>
            <person name="Braidotti M."/>
            <person name="Ashley E."/>
            <person name="Golser W."/>
            <person name="Kim H."/>
            <person name="Lee S."/>
            <person name="Lin J."/>
            <person name="Dujmic Z."/>
            <person name="Kim W."/>
            <person name="Talag J."/>
            <person name="Zuccolo A."/>
            <person name="Fan C."/>
            <person name="Sebastian A."/>
            <person name="Kramer M."/>
            <person name="Spiegel L."/>
            <person name="Nascimento L."/>
            <person name="Zutavern T."/>
            <person name="Miller B."/>
            <person name="Ambroise C."/>
            <person name="Muller S."/>
            <person name="Spooner W."/>
            <person name="Narechania A."/>
            <person name="Ren L."/>
            <person name="Wei S."/>
            <person name="Kumari S."/>
            <person name="Faga B."/>
            <person name="Levy M.J."/>
            <person name="McMahan L."/>
            <person name="Van Buren P."/>
            <person name="Vaughn M.W."/>
            <person name="Ying K."/>
            <person name="Yeh C.-T."/>
            <person name="Emrich S.J."/>
            <person name="Jia Y."/>
            <person name="Kalyanaraman A."/>
            <person name="Hsia A.-P."/>
            <person name="Barbazuk W.B."/>
            <person name="Baucom R.S."/>
            <person name="Brutnell T.P."/>
            <person name="Carpita N.C."/>
            <person name="Chaparro C."/>
            <person name="Chia J.-M."/>
            <person name="Deragon J.-M."/>
            <person name="Estill J.C."/>
            <person name="Fu Y."/>
            <person name="Jeddeloh J.A."/>
            <person name="Han Y."/>
            <person name="Lee H."/>
            <person name="Li P."/>
            <person name="Lisch D.R."/>
            <person name="Liu S."/>
            <person name="Liu Z."/>
            <person name="Nagel D.H."/>
            <person name="McCann M.C."/>
            <person name="SanMiguel P."/>
            <person name="Myers A.M."/>
            <person name="Nettleton D."/>
            <person name="Nguyen J."/>
            <person name="Penning B.W."/>
            <person name="Ponnala L."/>
            <person name="Schneider K.L."/>
            <person name="Schwartz D.C."/>
            <person name="Sharma A."/>
            <person name="Soderlund C."/>
            <person name="Springer N.M."/>
            <person name="Sun Q."/>
            <person name="Wang H."/>
            <person name="Waterman M."/>
            <person name="Westerman R."/>
            <person name="Wolfgruber T.K."/>
            <person name="Yang L."/>
            <person name="Yu Y."/>
            <person name="Zhang L."/>
            <person name="Zhou S."/>
            <person name="Zhu Q."/>
            <person name="Bennetzen J.L."/>
            <person name="Dawe R.K."/>
            <person name="Jiang J."/>
            <person name="Jiang N."/>
            <person name="Presting G.G."/>
            <person name="Wessler S.R."/>
            <person name="Aluru S."/>
            <person name="Martienssen R.A."/>
            <person name="Clifton S.W."/>
            <person name="McCombie W.R."/>
            <person name="Wing R.A."/>
            <person name="Wilson R.K."/>
        </authorList>
    </citation>
    <scope>NUCLEOTIDE SEQUENCE [LARGE SCALE GENOMIC DNA]</scope>
    <source>
        <strain evidence="2">cv. B73</strain>
    </source>
</reference>
<protein>
    <recommendedName>
        <fullName evidence="3">Haloacid dehalogenase-like hydrolase (HAD) superfamily protein</fullName>
    </recommendedName>
</protein>
<dbReference type="PANTHER" id="PTHR46649">
    <property type="match status" value="1"/>
</dbReference>
<reference evidence="1" key="3">
    <citation type="submission" date="2021-05" db="UniProtKB">
        <authorList>
            <consortium name="EnsemblPlants"/>
        </authorList>
    </citation>
    <scope>IDENTIFICATION</scope>
    <source>
        <strain evidence="1">cv. B73</strain>
    </source>
</reference>
<reference evidence="1" key="2">
    <citation type="submission" date="2019-07" db="EMBL/GenBank/DDBJ databases">
        <authorList>
            <person name="Seetharam A."/>
            <person name="Woodhouse M."/>
            <person name="Cannon E."/>
        </authorList>
    </citation>
    <scope>NUCLEOTIDE SEQUENCE [LARGE SCALE GENOMIC DNA]</scope>
    <source>
        <strain evidence="1">cv. B73</strain>
    </source>
</reference>
<name>A0A804R6X8_MAIZE</name>
<evidence type="ECO:0000313" key="2">
    <source>
        <dbReference type="Proteomes" id="UP000007305"/>
    </source>
</evidence>
<dbReference type="EnsemblPlants" id="Zm00001eb394500_T001">
    <property type="protein sequence ID" value="Zm00001eb394500_P001"/>
    <property type="gene ID" value="Zm00001eb394500"/>
</dbReference>
<organism evidence="1 2">
    <name type="scientific">Zea mays</name>
    <name type="common">Maize</name>
    <dbReference type="NCBI Taxonomy" id="4577"/>
    <lineage>
        <taxon>Eukaryota</taxon>
        <taxon>Viridiplantae</taxon>
        <taxon>Streptophyta</taxon>
        <taxon>Embryophyta</taxon>
        <taxon>Tracheophyta</taxon>
        <taxon>Spermatophyta</taxon>
        <taxon>Magnoliopsida</taxon>
        <taxon>Liliopsida</taxon>
        <taxon>Poales</taxon>
        <taxon>Poaceae</taxon>
        <taxon>PACMAD clade</taxon>
        <taxon>Panicoideae</taxon>
        <taxon>Andropogonodae</taxon>
        <taxon>Andropogoneae</taxon>
        <taxon>Tripsacinae</taxon>
        <taxon>Zea</taxon>
    </lineage>
</organism>
<accession>A0A804R6X8</accession>
<evidence type="ECO:0000313" key="1">
    <source>
        <dbReference type="EnsemblPlants" id="Zm00001eb394500_P001"/>
    </source>
</evidence>
<proteinExistence type="predicted"/>